<name>A0AA38PQ27_9AGAR</name>
<evidence type="ECO:0000313" key="2">
    <source>
        <dbReference type="Proteomes" id="UP001163850"/>
    </source>
</evidence>
<proteinExistence type="predicted"/>
<accession>A0AA38PQ27</accession>
<evidence type="ECO:0000313" key="1">
    <source>
        <dbReference type="EMBL" id="KAJ3979175.1"/>
    </source>
</evidence>
<reference evidence="1" key="1">
    <citation type="submission" date="2022-08" db="EMBL/GenBank/DDBJ databases">
        <authorList>
            <consortium name="DOE Joint Genome Institute"/>
            <person name="Min B."/>
            <person name="Riley R."/>
            <person name="Sierra-Patev S."/>
            <person name="Naranjo-Ortiz M."/>
            <person name="Looney B."/>
            <person name="Konkel Z."/>
            <person name="Slot J.C."/>
            <person name="Sakamoto Y."/>
            <person name="Steenwyk J.L."/>
            <person name="Rokas A."/>
            <person name="Carro J."/>
            <person name="Camarero S."/>
            <person name="Ferreira P."/>
            <person name="Molpeceres G."/>
            <person name="Ruiz-Duenas F.J."/>
            <person name="Serrano A."/>
            <person name="Henrissat B."/>
            <person name="Drula E."/>
            <person name="Hughes K.W."/>
            <person name="Mata J.L."/>
            <person name="Ishikawa N.K."/>
            <person name="Vargas-Isla R."/>
            <person name="Ushijima S."/>
            <person name="Smith C.A."/>
            <person name="Ahrendt S."/>
            <person name="Andreopoulos W."/>
            <person name="He G."/>
            <person name="Labutti K."/>
            <person name="Lipzen A."/>
            <person name="Ng V."/>
            <person name="Sandor L."/>
            <person name="Barry K."/>
            <person name="Martinez A.T."/>
            <person name="Xiao Y."/>
            <person name="Gibbons J.G."/>
            <person name="Terashima K."/>
            <person name="Hibbett D.S."/>
            <person name="Grigoriev I.V."/>
        </authorList>
    </citation>
    <scope>NUCLEOTIDE SEQUENCE</scope>
    <source>
        <strain evidence="1">TFB7829</strain>
    </source>
</reference>
<comment type="caution">
    <text evidence="1">The sequence shown here is derived from an EMBL/GenBank/DDBJ whole genome shotgun (WGS) entry which is preliminary data.</text>
</comment>
<sequence length="144" mass="16105">MYLQRTGTLGGGGSSVSKIAKQLYHAKFVDLSLSRQKQVRLVQEGEWKWRNNHKSSVIYSINCLKNLSITIPRQETSEGHTAQCSFCLGLLRLRRFKAVIRKPIPPLSKAVYIPHIYLPGLPSVIALYAKSKKLGAVFDNPVSP</sequence>
<organism evidence="1 2">
    <name type="scientific">Lentinula detonsa</name>
    <dbReference type="NCBI Taxonomy" id="2804962"/>
    <lineage>
        <taxon>Eukaryota</taxon>
        <taxon>Fungi</taxon>
        <taxon>Dikarya</taxon>
        <taxon>Basidiomycota</taxon>
        <taxon>Agaricomycotina</taxon>
        <taxon>Agaricomycetes</taxon>
        <taxon>Agaricomycetidae</taxon>
        <taxon>Agaricales</taxon>
        <taxon>Marasmiineae</taxon>
        <taxon>Omphalotaceae</taxon>
        <taxon>Lentinula</taxon>
    </lineage>
</organism>
<gene>
    <name evidence="1" type="ORF">F5890DRAFT_1421721</name>
</gene>
<dbReference type="AlphaFoldDB" id="A0AA38PQ27"/>
<dbReference type="EMBL" id="MU802453">
    <property type="protein sequence ID" value="KAJ3979175.1"/>
    <property type="molecule type" value="Genomic_DNA"/>
</dbReference>
<dbReference type="Proteomes" id="UP001163850">
    <property type="component" value="Unassembled WGS sequence"/>
</dbReference>
<protein>
    <submittedName>
        <fullName evidence="1">Uncharacterized protein</fullName>
    </submittedName>
</protein>